<dbReference type="HOGENOM" id="CLU_1969081_0_0_0"/>
<sequence length="127" mass="14258">MICGHRLWRYPGSLTVLPHQHRRHNLWLQIVAWTETGCCYEIDGCEFASLKAHSLSGVEHLALSGIVNENLKVLRVFLNHDSQSVPFGCLSMPFRHSSVSLSRCSMPQPVPLRDDSGSWLCFPAAKS</sequence>
<organism evidence="1">
    <name type="scientific">Solibacter usitatus (strain Ellin6076)</name>
    <dbReference type="NCBI Taxonomy" id="234267"/>
    <lineage>
        <taxon>Bacteria</taxon>
        <taxon>Pseudomonadati</taxon>
        <taxon>Acidobacteriota</taxon>
        <taxon>Terriglobia</taxon>
        <taxon>Bryobacterales</taxon>
        <taxon>Solibacteraceae</taxon>
        <taxon>Candidatus Solibacter</taxon>
    </lineage>
</organism>
<dbReference type="EMBL" id="CP000473">
    <property type="protein sequence ID" value="ABJ86987.1"/>
    <property type="molecule type" value="Genomic_DNA"/>
</dbReference>
<reference evidence="1" key="1">
    <citation type="submission" date="2006-10" db="EMBL/GenBank/DDBJ databases">
        <title>Complete sequence of Solibacter usitatus Ellin6076.</title>
        <authorList>
            <consortium name="US DOE Joint Genome Institute"/>
            <person name="Copeland A."/>
            <person name="Lucas S."/>
            <person name="Lapidus A."/>
            <person name="Barry K."/>
            <person name="Detter J.C."/>
            <person name="Glavina del Rio T."/>
            <person name="Hammon N."/>
            <person name="Israni S."/>
            <person name="Dalin E."/>
            <person name="Tice H."/>
            <person name="Pitluck S."/>
            <person name="Thompson L.S."/>
            <person name="Brettin T."/>
            <person name="Bruce D."/>
            <person name="Han C."/>
            <person name="Tapia R."/>
            <person name="Gilna P."/>
            <person name="Schmutz J."/>
            <person name="Larimer F."/>
            <person name="Land M."/>
            <person name="Hauser L."/>
            <person name="Kyrpides N."/>
            <person name="Mikhailova N."/>
            <person name="Janssen P.H."/>
            <person name="Kuske C.R."/>
            <person name="Richardson P."/>
        </authorList>
    </citation>
    <scope>NUCLEOTIDE SEQUENCE</scope>
    <source>
        <strain evidence="1">Ellin6076</strain>
    </source>
</reference>
<dbReference type="KEGG" id="sus:Acid_6053"/>
<gene>
    <name evidence="1" type="ordered locus">Acid_6053</name>
</gene>
<protein>
    <submittedName>
        <fullName evidence="1">Uncharacterized protein</fullName>
    </submittedName>
</protein>
<accession>Q01TN3</accession>
<name>Q01TN3_SOLUE</name>
<dbReference type="InParanoid" id="Q01TN3"/>
<proteinExistence type="predicted"/>
<dbReference type="AlphaFoldDB" id="Q01TN3"/>
<evidence type="ECO:0000313" key="1">
    <source>
        <dbReference type="EMBL" id="ABJ86987.1"/>
    </source>
</evidence>